<dbReference type="Gene3D" id="2.40.30.170">
    <property type="match status" value="1"/>
</dbReference>
<evidence type="ECO:0000259" key="5">
    <source>
        <dbReference type="Pfam" id="PF25990"/>
    </source>
</evidence>
<dbReference type="AlphaFoldDB" id="A0AAW7ZKI8"/>
<comment type="subcellular location">
    <subcellularLocation>
        <location evidence="1">Cell envelope</location>
    </subcellularLocation>
</comment>
<feature type="domain" description="YknX-like beta-barrel" evidence="5">
    <location>
        <begin position="230"/>
        <end position="308"/>
    </location>
</feature>
<protein>
    <submittedName>
        <fullName evidence="6">Efflux RND transporter periplasmic adaptor subunit</fullName>
    </submittedName>
</protein>
<dbReference type="InterPro" id="IPR058627">
    <property type="entry name" value="MdtA-like_C"/>
</dbReference>
<comment type="similarity">
    <text evidence="2">Belongs to the membrane fusion protein (MFP) (TC 8.A.1) family.</text>
</comment>
<reference evidence="6" key="2">
    <citation type="submission" date="2023-03" db="EMBL/GenBank/DDBJ databases">
        <authorList>
            <person name="Zhang Z."/>
        </authorList>
    </citation>
    <scope>NUCLEOTIDE SEQUENCE</scope>
    <source>
        <strain evidence="6">DSA</strain>
    </source>
</reference>
<dbReference type="PANTHER" id="PTHR32347">
    <property type="entry name" value="EFFLUX SYSTEM COMPONENT YKNX-RELATED"/>
    <property type="match status" value="1"/>
</dbReference>
<dbReference type="InterPro" id="IPR006143">
    <property type="entry name" value="RND_pump_MFP"/>
</dbReference>
<dbReference type="NCBIfam" id="TIGR01730">
    <property type="entry name" value="RND_mfp"/>
    <property type="match status" value="1"/>
</dbReference>
<dbReference type="RefSeq" id="WP_304545477.1">
    <property type="nucleotide sequence ID" value="NZ_JARPTC010000031.1"/>
</dbReference>
<reference evidence="6" key="1">
    <citation type="journal article" date="2023" name="J. Hazard. Mater.">
        <title>Anaerobic biodegradation of pyrene and benzo[a]pyrene by a new sulfate-reducing Desulforamulus aquiferis strain DSA.</title>
        <authorList>
            <person name="Zhang Z."/>
            <person name="Sun J."/>
            <person name="Gong X."/>
            <person name="Wang C."/>
            <person name="Wang H."/>
        </authorList>
    </citation>
    <scope>NUCLEOTIDE SEQUENCE</scope>
    <source>
        <strain evidence="6">DSA</strain>
    </source>
</reference>
<dbReference type="GO" id="GO:0022857">
    <property type="term" value="F:transmembrane transporter activity"/>
    <property type="evidence" value="ECO:0007669"/>
    <property type="project" value="InterPro"/>
</dbReference>
<dbReference type="Gene3D" id="1.10.287.470">
    <property type="entry name" value="Helix hairpin bin"/>
    <property type="match status" value="1"/>
</dbReference>
<evidence type="ECO:0000256" key="1">
    <source>
        <dbReference type="ARBA" id="ARBA00004196"/>
    </source>
</evidence>
<name>A0AAW7ZKI8_9FIRM</name>
<evidence type="ECO:0000313" key="6">
    <source>
        <dbReference type="EMBL" id="MDO7789021.1"/>
    </source>
</evidence>
<organism evidence="6 7">
    <name type="scientific">Desulforamulus aquiferis</name>
    <dbReference type="NCBI Taxonomy" id="1397668"/>
    <lineage>
        <taxon>Bacteria</taxon>
        <taxon>Bacillati</taxon>
        <taxon>Bacillota</taxon>
        <taxon>Clostridia</taxon>
        <taxon>Eubacteriales</taxon>
        <taxon>Peptococcaceae</taxon>
        <taxon>Desulforamulus</taxon>
    </lineage>
</organism>
<dbReference type="Pfam" id="PF25990">
    <property type="entry name" value="Beta-barrel_YknX"/>
    <property type="match status" value="1"/>
</dbReference>
<evidence type="ECO:0000313" key="7">
    <source>
        <dbReference type="Proteomes" id="UP001172911"/>
    </source>
</evidence>
<dbReference type="GO" id="GO:0030313">
    <property type="term" value="C:cell envelope"/>
    <property type="evidence" value="ECO:0007669"/>
    <property type="project" value="UniProtKB-SubCell"/>
</dbReference>
<dbReference type="InterPro" id="IPR050465">
    <property type="entry name" value="UPF0194_transport"/>
</dbReference>
<gene>
    <name evidence="6" type="ORF">P6N53_17565</name>
</gene>
<accession>A0AAW7ZKI8</accession>
<dbReference type="Gene3D" id="2.40.420.20">
    <property type="match status" value="1"/>
</dbReference>
<dbReference type="PANTHER" id="PTHR32347:SF14">
    <property type="entry name" value="EFFLUX SYSTEM COMPONENT YKNX-RELATED"/>
    <property type="match status" value="1"/>
</dbReference>
<evidence type="ECO:0000259" key="4">
    <source>
        <dbReference type="Pfam" id="PF25967"/>
    </source>
</evidence>
<evidence type="ECO:0000256" key="2">
    <source>
        <dbReference type="ARBA" id="ARBA00009477"/>
    </source>
</evidence>
<keyword evidence="3" id="KW-0175">Coiled coil</keyword>
<comment type="caution">
    <text evidence="6">The sequence shown here is derived from an EMBL/GenBank/DDBJ whole genome shotgun (WGS) entry which is preliminary data.</text>
</comment>
<evidence type="ECO:0000256" key="3">
    <source>
        <dbReference type="ARBA" id="ARBA00023054"/>
    </source>
</evidence>
<dbReference type="InterPro" id="IPR058636">
    <property type="entry name" value="Beta-barrel_YknX"/>
</dbReference>
<dbReference type="Pfam" id="PF25967">
    <property type="entry name" value="RND-MFP_C"/>
    <property type="match status" value="1"/>
</dbReference>
<proteinExistence type="inferred from homology"/>
<dbReference type="Proteomes" id="UP001172911">
    <property type="component" value="Unassembled WGS sequence"/>
</dbReference>
<dbReference type="GO" id="GO:0016020">
    <property type="term" value="C:membrane"/>
    <property type="evidence" value="ECO:0007669"/>
    <property type="project" value="InterPro"/>
</dbReference>
<sequence length="386" mass="41930">MKSKKKIFLAAGITLIVLVLALIIFTGGTEAETIPLQQGNLTRTVEDTGYVQPATNYDLHATQVARVRLVHRAAGDIVKQGQPIVTLENLDLALQASELRVQLTQASAAVSATRSALERSELELNDARVNLVRVETLFESGAVTEVEFEKARLQMETGLRSVEEQQSQLQSSVSREAGLQQSLEQISLKEEQLILKSPVDGIILDLPAKQEQVINPGTLLATVAVSEKLEVKADLLSDDLGEVSLGQRVQITAPVLGDKTLEGEVTKIYPRAEEKLSALGVIQRRVPVIISLKDSANLQPGYEVRVAIETATRENILLAPLEAVRTNPDGQRQVLLVTDGQVHHRFVEAGLSDGQSIEILSGLTPGDTLIRNASLDLKDKTKIKSN</sequence>
<dbReference type="EMBL" id="JARPTC010000031">
    <property type="protein sequence ID" value="MDO7789021.1"/>
    <property type="molecule type" value="Genomic_DNA"/>
</dbReference>
<keyword evidence="7" id="KW-1185">Reference proteome</keyword>
<feature type="domain" description="Multidrug resistance protein MdtA-like C-terminal permuted SH3" evidence="4">
    <location>
        <begin position="315"/>
        <end position="370"/>
    </location>
</feature>